<organism evidence="1">
    <name type="scientific">Eucalyptus grandis</name>
    <name type="common">Flooded gum</name>
    <dbReference type="NCBI Taxonomy" id="71139"/>
    <lineage>
        <taxon>Eukaryota</taxon>
        <taxon>Viridiplantae</taxon>
        <taxon>Streptophyta</taxon>
        <taxon>Embryophyta</taxon>
        <taxon>Tracheophyta</taxon>
        <taxon>Spermatophyta</taxon>
        <taxon>Magnoliopsida</taxon>
        <taxon>eudicotyledons</taxon>
        <taxon>Gunneridae</taxon>
        <taxon>Pentapetalae</taxon>
        <taxon>rosids</taxon>
        <taxon>malvids</taxon>
        <taxon>Myrtales</taxon>
        <taxon>Myrtaceae</taxon>
        <taxon>Myrtoideae</taxon>
        <taxon>Eucalypteae</taxon>
        <taxon>Eucalyptus</taxon>
    </lineage>
</organism>
<evidence type="ECO:0000313" key="1">
    <source>
        <dbReference type="EMBL" id="KCW85873.1"/>
    </source>
</evidence>
<proteinExistence type="predicted"/>
<dbReference type="InParanoid" id="A0A059D569"/>
<name>A0A059D569_EUCGR</name>
<sequence length="72" mass="8257">MGYSTKQSTNGSGELLDSVLYEASEIKNKHRFIKAMQRCGLALVHKVELYQLLQMTPEARAHAWNQEHLKNN</sequence>
<dbReference type="EMBL" id="KK198754">
    <property type="protein sequence ID" value="KCW85873.1"/>
    <property type="molecule type" value="Genomic_DNA"/>
</dbReference>
<accession>A0A059D569</accession>
<dbReference type="Gramene" id="KCW85873">
    <property type="protein sequence ID" value="KCW85873"/>
    <property type="gene ID" value="EUGRSUZ_B02598"/>
</dbReference>
<dbReference type="AlphaFoldDB" id="A0A059D569"/>
<reference evidence="1" key="1">
    <citation type="submission" date="2013-07" db="EMBL/GenBank/DDBJ databases">
        <title>The genome of Eucalyptus grandis.</title>
        <authorList>
            <person name="Schmutz J."/>
            <person name="Hayes R."/>
            <person name="Myburg A."/>
            <person name="Tuskan G."/>
            <person name="Grattapaglia D."/>
            <person name="Rokhsar D.S."/>
        </authorList>
    </citation>
    <scope>NUCLEOTIDE SEQUENCE</scope>
    <source>
        <tissue evidence="1">Leaf extractions</tissue>
    </source>
</reference>
<protein>
    <submittedName>
        <fullName evidence="1">Uncharacterized protein</fullName>
    </submittedName>
</protein>
<gene>
    <name evidence="1" type="ORF">EUGRSUZ_B02598</name>
</gene>